<accession>A0A3M7Q034</accession>
<proteinExistence type="predicted"/>
<gene>
    <name evidence="1" type="ORF">BpHYR1_009141</name>
</gene>
<name>A0A3M7Q034_BRAPC</name>
<protein>
    <submittedName>
        <fullName evidence="1">Uncharacterized protein</fullName>
    </submittedName>
</protein>
<sequence>QFLVFVKIKIIGIKLKINSNYHFNSKNTNTFGFIRNHVTLNAYLSHNLDNSVFDQVIMIIAN</sequence>
<dbReference type="EMBL" id="REGN01007949">
    <property type="protein sequence ID" value="RNA04836.1"/>
    <property type="molecule type" value="Genomic_DNA"/>
</dbReference>
<comment type="caution">
    <text evidence="1">The sequence shown here is derived from an EMBL/GenBank/DDBJ whole genome shotgun (WGS) entry which is preliminary data.</text>
</comment>
<dbReference type="Proteomes" id="UP000276133">
    <property type="component" value="Unassembled WGS sequence"/>
</dbReference>
<feature type="non-terminal residue" evidence="1">
    <location>
        <position position="1"/>
    </location>
</feature>
<evidence type="ECO:0000313" key="1">
    <source>
        <dbReference type="EMBL" id="RNA04836.1"/>
    </source>
</evidence>
<reference evidence="1 2" key="1">
    <citation type="journal article" date="2018" name="Sci. Rep.">
        <title>Genomic signatures of local adaptation to the degree of environmental predictability in rotifers.</title>
        <authorList>
            <person name="Franch-Gras L."/>
            <person name="Hahn C."/>
            <person name="Garcia-Roger E.M."/>
            <person name="Carmona M.J."/>
            <person name="Serra M."/>
            <person name="Gomez A."/>
        </authorList>
    </citation>
    <scope>NUCLEOTIDE SEQUENCE [LARGE SCALE GENOMIC DNA]</scope>
    <source>
        <strain evidence="1">HYR1</strain>
    </source>
</reference>
<evidence type="ECO:0000313" key="2">
    <source>
        <dbReference type="Proteomes" id="UP000276133"/>
    </source>
</evidence>
<organism evidence="1 2">
    <name type="scientific">Brachionus plicatilis</name>
    <name type="common">Marine rotifer</name>
    <name type="synonym">Brachionus muelleri</name>
    <dbReference type="NCBI Taxonomy" id="10195"/>
    <lineage>
        <taxon>Eukaryota</taxon>
        <taxon>Metazoa</taxon>
        <taxon>Spiralia</taxon>
        <taxon>Gnathifera</taxon>
        <taxon>Rotifera</taxon>
        <taxon>Eurotatoria</taxon>
        <taxon>Monogononta</taxon>
        <taxon>Pseudotrocha</taxon>
        <taxon>Ploima</taxon>
        <taxon>Brachionidae</taxon>
        <taxon>Brachionus</taxon>
    </lineage>
</organism>
<dbReference type="AlphaFoldDB" id="A0A3M7Q034"/>
<keyword evidence="2" id="KW-1185">Reference proteome</keyword>